<dbReference type="EMBL" id="JAEFCI010005658">
    <property type="protein sequence ID" value="KAG5460160.1"/>
    <property type="molecule type" value="Genomic_DNA"/>
</dbReference>
<dbReference type="PANTHER" id="PTHR40129">
    <property type="entry name" value="KETOPANTOATE REDUCTASE N-TERMINAL DOMAIN-CONTAINING PROTEIN"/>
    <property type="match status" value="1"/>
</dbReference>
<dbReference type="AlphaFoldDB" id="A0A8H8DJ23"/>
<dbReference type="Gene3D" id="3.40.50.720">
    <property type="entry name" value="NAD(P)-binding Rossmann-like Domain"/>
    <property type="match status" value="1"/>
</dbReference>
<feature type="region of interest" description="Disordered" evidence="1">
    <location>
        <begin position="1"/>
        <end position="23"/>
    </location>
</feature>
<dbReference type="Proteomes" id="UP000673691">
    <property type="component" value="Unassembled WGS sequence"/>
</dbReference>
<evidence type="ECO:0000313" key="2">
    <source>
        <dbReference type="EMBL" id="KAG5460160.1"/>
    </source>
</evidence>
<feature type="compositionally biased region" description="Pro residues" evidence="1">
    <location>
        <begin position="1"/>
        <end position="18"/>
    </location>
</feature>
<reference evidence="2 3" key="1">
    <citation type="journal article" name="Sci. Rep.">
        <title>Genome-scale phylogenetic analyses confirm Olpidium as the closest living zoosporic fungus to the non-flagellated, terrestrial fungi.</title>
        <authorList>
            <person name="Chang Y."/>
            <person name="Rochon D."/>
            <person name="Sekimoto S."/>
            <person name="Wang Y."/>
            <person name="Chovatia M."/>
            <person name="Sandor L."/>
            <person name="Salamov A."/>
            <person name="Grigoriev I.V."/>
            <person name="Stajich J.E."/>
            <person name="Spatafora J.W."/>
        </authorList>
    </citation>
    <scope>NUCLEOTIDE SEQUENCE [LARGE SCALE GENOMIC DNA]</scope>
    <source>
        <strain evidence="2">S191</strain>
    </source>
</reference>
<name>A0A8H8DJ23_9FUNG</name>
<feature type="region of interest" description="Disordered" evidence="1">
    <location>
        <begin position="229"/>
        <end position="272"/>
    </location>
</feature>
<evidence type="ECO:0000256" key="1">
    <source>
        <dbReference type="SAM" id="MobiDB-lite"/>
    </source>
</evidence>
<gene>
    <name evidence="2" type="ORF">BJ554DRAFT_7827</name>
</gene>
<feature type="compositionally biased region" description="Gly residues" evidence="1">
    <location>
        <begin position="231"/>
        <end position="241"/>
    </location>
</feature>
<feature type="non-terminal residue" evidence="2">
    <location>
        <position position="492"/>
    </location>
</feature>
<comment type="caution">
    <text evidence="2">The sequence shown here is derived from an EMBL/GenBank/DDBJ whole genome shotgun (WGS) entry which is preliminary data.</text>
</comment>
<dbReference type="OrthoDB" id="674948at2759"/>
<protein>
    <submittedName>
        <fullName evidence="2">Uncharacterized protein</fullName>
    </submittedName>
</protein>
<proteinExistence type="predicted"/>
<evidence type="ECO:0000313" key="3">
    <source>
        <dbReference type="Proteomes" id="UP000673691"/>
    </source>
</evidence>
<accession>A0A8H8DJ23</accession>
<sequence length="492" mass="52751">MPPQPPKFPPLSPPIVPPPHDKRSAGRAFWFAIVEDRRGRRIGVRNGGVTRLVAGREFSGLDRLVARPGAGERLAARRTTVLALLSLPSSFPADFRRNPGHETLDWALTVRVTGPGSSSPIPPMATGAPKPSGVDVLVLGRGFVGKYVVDLCRALGVTCSSTTTDGRDGTIKWVMPDEQAALHSPTSAPGSALRDSTAHLPSASLVLITFPLPYPAAVTSFIHSYEAVHDGGSGGGSGGGGRRNERRRKDSNDLAVTTSPDGVHHAPDGLDQDVDERGVWRRKYVLLSSTRAFRAKVCSTRRSPPDQTFSRFASEHEFLAVASVHTSVLHLAGLWGGQRHPRHWAKRFDAPEKVKGCVLRRQLHLVHGDDVARAVVQGILRAPPADDGGGGGGGAFPSGERWIVSDGRVYDFLEIFKVWGGGFAADDGTRRTEICRMLLELRDADPEVADVLPKSVPLDEVPLGAENIGLQRLLDPDEVNNKDMAAEAGGGF</sequence>
<keyword evidence="3" id="KW-1185">Reference proteome</keyword>
<organism evidence="2 3">
    <name type="scientific">Olpidium bornovanus</name>
    <dbReference type="NCBI Taxonomy" id="278681"/>
    <lineage>
        <taxon>Eukaryota</taxon>
        <taxon>Fungi</taxon>
        <taxon>Fungi incertae sedis</taxon>
        <taxon>Olpidiomycota</taxon>
        <taxon>Olpidiomycotina</taxon>
        <taxon>Olpidiomycetes</taxon>
        <taxon>Olpidiales</taxon>
        <taxon>Olpidiaceae</taxon>
        <taxon>Olpidium</taxon>
    </lineage>
</organism>
<dbReference type="PANTHER" id="PTHR40129:SF2">
    <property type="entry name" value="KETOPANTOATE REDUCTASE N-TERMINAL DOMAIN-CONTAINING PROTEIN"/>
    <property type="match status" value="1"/>
</dbReference>